<evidence type="ECO:0000313" key="2">
    <source>
        <dbReference type="EMBL" id="SVC29749.1"/>
    </source>
</evidence>
<organism evidence="2">
    <name type="scientific">marine metagenome</name>
    <dbReference type="NCBI Taxonomy" id="408172"/>
    <lineage>
        <taxon>unclassified sequences</taxon>
        <taxon>metagenomes</taxon>
        <taxon>ecological metagenomes</taxon>
    </lineage>
</organism>
<gene>
    <name evidence="2" type="ORF">METZ01_LOCUS282603</name>
</gene>
<protein>
    <recommendedName>
        <fullName evidence="1">NYN domain-containing protein</fullName>
    </recommendedName>
</protein>
<sequence>MFLGDIENLAGRPHGPTCTDVKAIAAAVHKTFGHLDPQCVLACAHCNAPAVWFNWPDARHLARSGPNGADLRLIQVVEDERVAERFDTVIIGSADGDFADTAAQLASAGVHVICALGKGRASKELQLAVREMVRLPIDWKPLDATVAAAACVVGEQRSA</sequence>
<evidence type="ECO:0000259" key="1">
    <source>
        <dbReference type="Pfam" id="PF01936"/>
    </source>
</evidence>
<dbReference type="AlphaFoldDB" id="A0A382KZI9"/>
<name>A0A382KZI9_9ZZZZ</name>
<proteinExistence type="predicted"/>
<dbReference type="InterPro" id="IPR021139">
    <property type="entry name" value="NYN"/>
</dbReference>
<accession>A0A382KZI9</accession>
<dbReference type="GO" id="GO:0004540">
    <property type="term" value="F:RNA nuclease activity"/>
    <property type="evidence" value="ECO:0007669"/>
    <property type="project" value="InterPro"/>
</dbReference>
<dbReference type="Gene3D" id="3.40.50.1010">
    <property type="entry name" value="5'-nuclease"/>
    <property type="match status" value="1"/>
</dbReference>
<dbReference type="Pfam" id="PF01936">
    <property type="entry name" value="NYN"/>
    <property type="match status" value="1"/>
</dbReference>
<feature type="domain" description="NYN" evidence="1">
    <location>
        <begin position="64"/>
        <end position="133"/>
    </location>
</feature>
<dbReference type="EMBL" id="UINC01083744">
    <property type="protein sequence ID" value="SVC29749.1"/>
    <property type="molecule type" value="Genomic_DNA"/>
</dbReference>
<reference evidence="2" key="1">
    <citation type="submission" date="2018-05" db="EMBL/GenBank/DDBJ databases">
        <authorList>
            <person name="Lanie J.A."/>
            <person name="Ng W.-L."/>
            <person name="Kazmierczak K.M."/>
            <person name="Andrzejewski T.M."/>
            <person name="Davidsen T.M."/>
            <person name="Wayne K.J."/>
            <person name="Tettelin H."/>
            <person name="Glass J.I."/>
            <person name="Rusch D."/>
            <person name="Podicherti R."/>
            <person name="Tsui H.-C.T."/>
            <person name="Winkler M.E."/>
        </authorList>
    </citation>
    <scope>NUCLEOTIDE SEQUENCE</scope>
</reference>